<dbReference type="InterPro" id="IPR015797">
    <property type="entry name" value="NUDIX_hydrolase-like_dom_sf"/>
</dbReference>
<evidence type="ECO:0000313" key="9">
    <source>
        <dbReference type="EMBL" id="CAD7591835.1"/>
    </source>
</evidence>
<dbReference type="PANTHER" id="PTHR12318:SF0">
    <property type="entry name" value="ACYL-COENZYME A DIPHOSPHATASE NUDT19"/>
    <property type="match status" value="1"/>
</dbReference>
<dbReference type="EMBL" id="OE840651">
    <property type="protein sequence ID" value="CAD7591835.1"/>
    <property type="molecule type" value="Genomic_DNA"/>
</dbReference>
<dbReference type="AlphaFoldDB" id="A0A7R9JWI0"/>
<evidence type="ECO:0000259" key="8">
    <source>
        <dbReference type="PROSITE" id="PS51462"/>
    </source>
</evidence>
<dbReference type="CDD" id="cd18870">
    <property type="entry name" value="NUDIX_AcylCoAdiphos_Nudt19"/>
    <property type="match status" value="1"/>
</dbReference>
<comment type="similarity">
    <text evidence="3">Belongs to the Nudix hydrolase family.</text>
</comment>
<feature type="domain" description="Nudix hydrolase" evidence="8">
    <location>
        <begin position="4"/>
        <end position="255"/>
    </location>
</feature>
<evidence type="ECO:0000256" key="7">
    <source>
        <dbReference type="ARBA" id="ARBA00023211"/>
    </source>
</evidence>
<evidence type="ECO:0000256" key="6">
    <source>
        <dbReference type="ARBA" id="ARBA00022842"/>
    </source>
</evidence>
<sequence length="355" mass="41131">MSKHWKDAASIIICSRTSFYSHNNSCQTNKFPNPNYSAPKPLDYKILTLKRSIKSSFMPETYVFPGGKVDEADLSMKWMDLFKEIGIGDLFKTWASKNQEFGNSLFQNPAKYEIPKLLSLRITAIRETFEECGLLLCKRKNTFNKDDSNWASYLSGHEILQWQRRVQNDPLEFFNLCKHFECYPDVLALRAWRVWLTPTHRMQRFNTAFFLTTLDQRPPTIVDELEATEVRWDTPEKLLELSQSGRISVPIPQIYELTTVKNFRTINSLMEFASNKNNESCAVWMSIHKKSDEGIVAILPGDDTYPENPDFTAVVPVERINGSFEGLRRACHRLNRMENYDGNKWEVVVNIDSGV</sequence>
<evidence type="ECO:0000256" key="3">
    <source>
        <dbReference type="ARBA" id="ARBA00005582"/>
    </source>
</evidence>
<evidence type="ECO:0000256" key="4">
    <source>
        <dbReference type="ARBA" id="ARBA00022723"/>
    </source>
</evidence>
<dbReference type="InterPro" id="IPR039121">
    <property type="entry name" value="NUDT19"/>
</dbReference>
<name>A0A7R9JWI0_TIMGE</name>
<accession>A0A7R9JWI0</accession>
<dbReference type="Gene3D" id="3.90.79.10">
    <property type="entry name" value="Nucleoside Triphosphate Pyrophosphohydrolase"/>
    <property type="match status" value="1"/>
</dbReference>
<gene>
    <name evidence="9" type="ORF">TGEB3V08_LOCUS4716</name>
</gene>
<keyword evidence="4" id="KW-0479">Metal-binding</keyword>
<dbReference type="GO" id="GO:0046872">
    <property type="term" value="F:metal ion binding"/>
    <property type="evidence" value="ECO:0007669"/>
    <property type="project" value="UniProtKB-KW"/>
</dbReference>
<dbReference type="PROSITE" id="PS51462">
    <property type="entry name" value="NUDIX"/>
    <property type="match status" value="1"/>
</dbReference>
<dbReference type="GO" id="GO:0016818">
    <property type="term" value="F:hydrolase activity, acting on acid anhydrides, in phosphorus-containing anhydrides"/>
    <property type="evidence" value="ECO:0007669"/>
    <property type="project" value="InterPro"/>
</dbReference>
<keyword evidence="5" id="KW-0378">Hydrolase</keyword>
<organism evidence="9">
    <name type="scientific">Timema genevievae</name>
    <name type="common">Walking stick</name>
    <dbReference type="NCBI Taxonomy" id="629358"/>
    <lineage>
        <taxon>Eukaryota</taxon>
        <taxon>Metazoa</taxon>
        <taxon>Ecdysozoa</taxon>
        <taxon>Arthropoda</taxon>
        <taxon>Hexapoda</taxon>
        <taxon>Insecta</taxon>
        <taxon>Pterygota</taxon>
        <taxon>Neoptera</taxon>
        <taxon>Polyneoptera</taxon>
        <taxon>Phasmatodea</taxon>
        <taxon>Timematodea</taxon>
        <taxon>Timematoidea</taxon>
        <taxon>Timematidae</taxon>
        <taxon>Timema</taxon>
    </lineage>
</organism>
<evidence type="ECO:0000256" key="1">
    <source>
        <dbReference type="ARBA" id="ARBA00001936"/>
    </source>
</evidence>
<dbReference type="PANTHER" id="PTHR12318">
    <property type="entry name" value="TESTOSTERONE-REGULATED PROTEIN RP2"/>
    <property type="match status" value="1"/>
</dbReference>
<comment type="cofactor">
    <cofactor evidence="1">
        <name>Mn(2+)</name>
        <dbReference type="ChEBI" id="CHEBI:29035"/>
    </cofactor>
</comment>
<protein>
    <recommendedName>
        <fullName evidence="8">Nudix hydrolase domain-containing protein</fullName>
    </recommendedName>
</protein>
<evidence type="ECO:0000256" key="5">
    <source>
        <dbReference type="ARBA" id="ARBA00022801"/>
    </source>
</evidence>
<keyword evidence="6" id="KW-0460">Magnesium</keyword>
<dbReference type="InterPro" id="IPR000086">
    <property type="entry name" value="NUDIX_hydrolase_dom"/>
</dbReference>
<evidence type="ECO:0000256" key="2">
    <source>
        <dbReference type="ARBA" id="ARBA00001946"/>
    </source>
</evidence>
<reference evidence="9" key="1">
    <citation type="submission" date="2020-11" db="EMBL/GenBank/DDBJ databases">
        <authorList>
            <person name="Tran Van P."/>
        </authorList>
    </citation>
    <scope>NUCLEOTIDE SEQUENCE</scope>
</reference>
<proteinExistence type="inferred from homology"/>
<dbReference type="SUPFAM" id="SSF55811">
    <property type="entry name" value="Nudix"/>
    <property type="match status" value="1"/>
</dbReference>
<keyword evidence="7" id="KW-0464">Manganese</keyword>
<dbReference type="GO" id="GO:0005739">
    <property type="term" value="C:mitochondrion"/>
    <property type="evidence" value="ECO:0007669"/>
    <property type="project" value="TreeGrafter"/>
</dbReference>
<comment type="cofactor">
    <cofactor evidence="2">
        <name>Mg(2+)</name>
        <dbReference type="ChEBI" id="CHEBI:18420"/>
    </cofactor>
</comment>